<dbReference type="Gene3D" id="2.170.130.10">
    <property type="entry name" value="TonB-dependent receptor, plug domain"/>
    <property type="match status" value="1"/>
</dbReference>
<protein>
    <submittedName>
        <fullName evidence="4">SusC/RagA family TonB-linked outer membrane protein</fullName>
    </submittedName>
</protein>
<gene>
    <name evidence="4" type="ORF">J2I46_24740</name>
</gene>
<keyword evidence="1" id="KW-0798">TonB box</keyword>
<comment type="subcellular location">
    <subcellularLocation>
        <location evidence="1">Cell outer membrane</location>
    </subcellularLocation>
</comment>
<sequence>MVDLLHKHNIPRLASWLLAVTGTVLLYASPYVALAQRTGKDSTTVVAPTLRLLVIDENEEPLTGVKVTNRTSGLSVISDGITALDLSSAKKGDVLDLSAFGSILSSYTVGDNMAPVLVLSSKNPAVARLKPVRLLFNTATRADLTSASTQAVYNNDLQKMPVTSVLSALSGRLAGLATNQFIGQPGNDGTLTTLRNQSPLVIIDGIPRQLTVFDLEEIESITALKDAVSGAMLGVRGSNGALVITTRRGSPARQRISFTAQTAIQQPLRFPNPLNAAQYASLYNEALRNDGQAPVYSDAAIQAYQDGSDPYRYPNVNWRDQVTKPSSRFDRYTFSASGGNNFSKYFVSLDHINQTGLLRESDANKYNTNNNFQAFTVRSNVDLQLSPKLSAGIYLLGRILNGNDAGFGTGSILANVLLTPNNAYPVFNPNGSYGGSQQYQTNIWAQTVGSGYQQNFKRDMLADFYLKRTLDELTPGLWVRAMGSYYATLSENIFRAKTFAVFQRNISATGAETYQQFGNNGDQANSNGIDYQGRSDYLEFTLGYDRTFGNNGFNALLLANRQNSVTGSDLPYTITGTSGRASYNYKQKYVLEASFGLNGSNRYPDGGRTKYGFFPAVGAAWNINEEDFLKPYNWLSYLKLFGSYGKTGLDNPGYFTYIQRYFDSPSAVFGTGAGGNTSLTEQPIANYNITWEKANKLNLGLQGAVFNNHLGFTVEYYNMKFYDLLMQRGRNTTLLGNTYPDENIGQNRYSGVDLQLSFQQEKNGLSYYATVNAGFQNTKVLFMDEVFRPYDWMQRTGQRVGQTFGYIADGLFQTAEEVKNSATVVGYTPQPGDIKYKDLNGDGVIDQLDQAPIGNTKPSIPFGASLGFRWKGFDVSALVQGVANRTIYMQSASTWAFQNNGFGQAYEQHIDRWTPTNTDATYPRVWIGTNVNNQAVSSYWMRSGDYVRLKNVEIGYTVPVHLLSRIRVQSIRLFANGTNLLTANKDQTIDPESYLSTYPVQRLINVGLNLKL</sequence>
<feature type="domain" description="TonB-dependent receptor-like beta-barrel" evidence="2">
    <location>
        <begin position="424"/>
        <end position="980"/>
    </location>
</feature>
<comment type="similarity">
    <text evidence="1">Belongs to the TonB-dependent receptor family.</text>
</comment>
<evidence type="ECO:0000313" key="5">
    <source>
        <dbReference type="Proteomes" id="UP000664628"/>
    </source>
</evidence>
<proteinExistence type="inferred from homology"/>
<evidence type="ECO:0000256" key="1">
    <source>
        <dbReference type="RuleBase" id="RU003357"/>
    </source>
</evidence>
<dbReference type="NCBIfam" id="TIGR04056">
    <property type="entry name" value="OMP_RagA_SusC"/>
    <property type="match status" value="1"/>
</dbReference>
<feature type="domain" description="TonB-dependent receptor plug" evidence="3">
    <location>
        <begin position="145"/>
        <end position="241"/>
    </location>
</feature>
<name>A0ABS3JP93_9BACT</name>
<dbReference type="Proteomes" id="UP000664628">
    <property type="component" value="Unassembled WGS sequence"/>
</dbReference>
<evidence type="ECO:0000313" key="4">
    <source>
        <dbReference type="EMBL" id="MBO0951814.1"/>
    </source>
</evidence>
<dbReference type="RefSeq" id="WP_207331771.1">
    <property type="nucleotide sequence ID" value="NZ_JAFMYW010000009.1"/>
</dbReference>
<dbReference type="Pfam" id="PF00593">
    <property type="entry name" value="TonB_dep_Rec_b-barrel"/>
    <property type="match status" value="1"/>
</dbReference>
<keyword evidence="5" id="KW-1185">Reference proteome</keyword>
<dbReference type="EMBL" id="JAFMYW010000009">
    <property type="protein sequence ID" value="MBO0951814.1"/>
    <property type="molecule type" value="Genomic_DNA"/>
</dbReference>
<accession>A0ABS3JP93</accession>
<keyword evidence="1" id="KW-0472">Membrane</keyword>
<dbReference type="InterPro" id="IPR023996">
    <property type="entry name" value="TonB-dep_OMP_SusC/RagA"/>
</dbReference>
<dbReference type="Pfam" id="PF07715">
    <property type="entry name" value="Plug"/>
    <property type="match status" value="1"/>
</dbReference>
<dbReference type="InterPro" id="IPR012910">
    <property type="entry name" value="Plug_dom"/>
</dbReference>
<dbReference type="InterPro" id="IPR037066">
    <property type="entry name" value="Plug_dom_sf"/>
</dbReference>
<evidence type="ECO:0000259" key="3">
    <source>
        <dbReference type="Pfam" id="PF07715"/>
    </source>
</evidence>
<dbReference type="InterPro" id="IPR000531">
    <property type="entry name" value="Beta-barrel_TonB"/>
</dbReference>
<reference evidence="4 5" key="1">
    <citation type="submission" date="2021-03" db="EMBL/GenBank/DDBJ databases">
        <title>Fibrella sp. HMF5405 genome sequencing and assembly.</title>
        <authorList>
            <person name="Kang H."/>
            <person name="Kim H."/>
            <person name="Bae S."/>
            <person name="Joh K."/>
        </authorList>
    </citation>
    <scope>NUCLEOTIDE SEQUENCE [LARGE SCALE GENOMIC DNA]</scope>
    <source>
        <strain evidence="4 5">HMF5405</strain>
    </source>
</reference>
<comment type="caution">
    <text evidence="4">The sequence shown here is derived from an EMBL/GenBank/DDBJ whole genome shotgun (WGS) entry which is preliminary data.</text>
</comment>
<dbReference type="SUPFAM" id="SSF56935">
    <property type="entry name" value="Porins"/>
    <property type="match status" value="1"/>
</dbReference>
<organism evidence="4 5">
    <name type="scientific">Fibrella forsythiae</name>
    <dbReference type="NCBI Taxonomy" id="2817061"/>
    <lineage>
        <taxon>Bacteria</taxon>
        <taxon>Pseudomonadati</taxon>
        <taxon>Bacteroidota</taxon>
        <taxon>Cytophagia</taxon>
        <taxon>Cytophagales</taxon>
        <taxon>Spirosomataceae</taxon>
        <taxon>Fibrella</taxon>
    </lineage>
</organism>
<evidence type="ECO:0000259" key="2">
    <source>
        <dbReference type="Pfam" id="PF00593"/>
    </source>
</evidence>